<keyword evidence="8" id="KW-0675">Receptor</keyword>
<keyword evidence="9" id="KW-0807">Transducer</keyword>
<evidence type="ECO:0000256" key="2">
    <source>
        <dbReference type="ARBA" id="ARBA00022475"/>
    </source>
</evidence>
<comment type="caution">
    <text evidence="11">The sequence shown here is derived from an EMBL/GenBank/DDBJ whole genome shotgun (WGS) entry which is preliminary data.</text>
</comment>
<keyword evidence="6" id="KW-1133">Transmembrane helix</keyword>
<dbReference type="GO" id="GO:0007165">
    <property type="term" value="P:signal transduction"/>
    <property type="evidence" value="ECO:0007669"/>
    <property type="project" value="UniProtKB-KW"/>
</dbReference>
<reference evidence="11 12" key="1">
    <citation type="submission" date="2024-05" db="EMBL/GenBank/DDBJ databases">
        <title>Genetic variation in Jamaican populations of the coffee berry borer (Hypothenemus hampei).</title>
        <authorList>
            <person name="Errbii M."/>
            <person name="Myrie A."/>
        </authorList>
    </citation>
    <scope>NUCLEOTIDE SEQUENCE [LARGE SCALE GENOMIC DNA]</scope>
    <source>
        <strain evidence="11">JA-Hopewell-2020-01-JO</strain>
        <tissue evidence="11">Whole body</tissue>
    </source>
</reference>
<sequence>MQFIFATVCLLLLLLQLVILAWSANEITIQSVNIAQAIFEYYWYEQSEHVKKILLIMIMRAQKPLFLSIGPFRPMNMQAGLMTLKASYTYSQVMKQGYS</sequence>
<evidence type="ECO:0000256" key="8">
    <source>
        <dbReference type="ARBA" id="ARBA00023170"/>
    </source>
</evidence>
<keyword evidence="7" id="KW-0472">Membrane</keyword>
<dbReference type="PANTHER" id="PTHR21137">
    <property type="entry name" value="ODORANT RECEPTOR"/>
    <property type="match status" value="1"/>
</dbReference>
<dbReference type="PANTHER" id="PTHR21137:SF35">
    <property type="entry name" value="ODORANT RECEPTOR 19A-RELATED"/>
    <property type="match status" value="1"/>
</dbReference>
<keyword evidence="10" id="KW-0732">Signal</keyword>
<dbReference type="Pfam" id="PF02949">
    <property type="entry name" value="7tm_6"/>
    <property type="match status" value="1"/>
</dbReference>
<accession>A0ABD1E0V6</accession>
<keyword evidence="2" id="KW-1003">Cell membrane</keyword>
<keyword evidence="12" id="KW-1185">Reference proteome</keyword>
<evidence type="ECO:0000256" key="4">
    <source>
        <dbReference type="ARBA" id="ARBA00022692"/>
    </source>
</evidence>
<dbReference type="AlphaFoldDB" id="A0ABD1E0V6"/>
<evidence type="ECO:0000256" key="3">
    <source>
        <dbReference type="ARBA" id="ARBA00022606"/>
    </source>
</evidence>
<organism evidence="11 12">
    <name type="scientific">Hypothenemus hampei</name>
    <name type="common">Coffee berry borer</name>
    <dbReference type="NCBI Taxonomy" id="57062"/>
    <lineage>
        <taxon>Eukaryota</taxon>
        <taxon>Metazoa</taxon>
        <taxon>Ecdysozoa</taxon>
        <taxon>Arthropoda</taxon>
        <taxon>Hexapoda</taxon>
        <taxon>Insecta</taxon>
        <taxon>Pterygota</taxon>
        <taxon>Neoptera</taxon>
        <taxon>Endopterygota</taxon>
        <taxon>Coleoptera</taxon>
        <taxon>Polyphaga</taxon>
        <taxon>Cucujiformia</taxon>
        <taxon>Curculionidae</taxon>
        <taxon>Scolytinae</taxon>
        <taxon>Hypothenemus</taxon>
    </lineage>
</organism>
<evidence type="ECO:0000256" key="7">
    <source>
        <dbReference type="ARBA" id="ARBA00023136"/>
    </source>
</evidence>
<comment type="subcellular location">
    <subcellularLocation>
        <location evidence="1">Cell membrane</location>
        <topology evidence="1">Multi-pass membrane protein</topology>
    </subcellularLocation>
</comment>
<evidence type="ECO:0000256" key="10">
    <source>
        <dbReference type="SAM" id="SignalP"/>
    </source>
</evidence>
<gene>
    <name evidence="11" type="ORF">ABEB36_014796</name>
</gene>
<dbReference type="EMBL" id="JBDJPC010000014">
    <property type="protein sequence ID" value="KAL1488318.1"/>
    <property type="molecule type" value="Genomic_DNA"/>
</dbReference>
<feature type="signal peptide" evidence="10">
    <location>
        <begin position="1"/>
        <end position="23"/>
    </location>
</feature>
<protein>
    <submittedName>
        <fullName evidence="11">Uncharacterized protein</fullName>
    </submittedName>
</protein>
<proteinExistence type="predicted"/>
<evidence type="ECO:0000256" key="9">
    <source>
        <dbReference type="ARBA" id="ARBA00023224"/>
    </source>
</evidence>
<evidence type="ECO:0000256" key="1">
    <source>
        <dbReference type="ARBA" id="ARBA00004651"/>
    </source>
</evidence>
<keyword evidence="5" id="KW-0552">Olfaction</keyword>
<dbReference type="InterPro" id="IPR004117">
    <property type="entry name" value="7tm6_olfct_rcpt"/>
</dbReference>
<evidence type="ECO:0000256" key="5">
    <source>
        <dbReference type="ARBA" id="ARBA00022725"/>
    </source>
</evidence>
<dbReference type="GO" id="GO:0005886">
    <property type="term" value="C:plasma membrane"/>
    <property type="evidence" value="ECO:0007669"/>
    <property type="project" value="UniProtKB-SubCell"/>
</dbReference>
<keyword evidence="3" id="KW-0716">Sensory transduction</keyword>
<evidence type="ECO:0000313" key="11">
    <source>
        <dbReference type="EMBL" id="KAL1488318.1"/>
    </source>
</evidence>
<dbReference type="Proteomes" id="UP001566132">
    <property type="component" value="Unassembled WGS sequence"/>
</dbReference>
<name>A0ABD1E0V6_HYPHA</name>
<keyword evidence="4" id="KW-0812">Transmembrane</keyword>
<evidence type="ECO:0000256" key="6">
    <source>
        <dbReference type="ARBA" id="ARBA00022989"/>
    </source>
</evidence>
<feature type="chain" id="PRO_5044776435" evidence="10">
    <location>
        <begin position="24"/>
        <end position="99"/>
    </location>
</feature>
<evidence type="ECO:0000313" key="12">
    <source>
        <dbReference type="Proteomes" id="UP001566132"/>
    </source>
</evidence>
<dbReference type="GO" id="GO:0007608">
    <property type="term" value="P:sensory perception of smell"/>
    <property type="evidence" value="ECO:0007669"/>
    <property type="project" value="UniProtKB-KW"/>
</dbReference>